<dbReference type="EMBL" id="WTRN01000016">
    <property type="protein sequence ID" value="MWT84172.1"/>
    <property type="molecule type" value="Genomic_DNA"/>
</dbReference>
<dbReference type="Proteomes" id="UP000480485">
    <property type="component" value="Unassembled WGS sequence"/>
</dbReference>
<protein>
    <submittedName>
        <fullName evidence="1">Uncharacterized protein</fullName>
    </submittedName>
</protein>
<comment type="caution">
    <text evidence="1">The sequence shown here is derived from an EMBL/GenBank/DDBJ whole genome shotgun (WGS) entry which is preliminary data.</text>
</comment>
<evidence type="ECO:0000313" key="2">
    <source>
        <dbReference type="Proteomes" id="UP000480485"/>
    </source>
</evidence>
<organism evidence="1 2">
    <name type="scientific">Escherichia coli</name>
    <dbReference type="NCBI Taxonomy" id="562"/>
    <lineage>
        <taxon>Bacteria</taxon>
        <taxon>Pseudomonadati</taxon>
        <taxon>Pseudomonadota</taxon>
        <taxon>Gammaproteobacteria</taxon>
        <taxon>Enterobacterales</taxon>
        <taxon>Enterobacteriaceae</taxon>
        <taxon>Escherichia</taxon>
    </lineage>
</organism>
<evidence type="ECO:0000313" key="1">
    <source>
        <dbReference type="EMBL" id="MWT84172.1"/>
    </source>
</evidence>
<accession>A0A4C4L2A4</accession>
<dbReference type="AlphaFoldDB" id="A0A4C4L2A4"/>
<name>A0A4C4L2A4_ECOLX</name>
<proteinExistence type="predicted"/>
<dbReference type="RefSeq" id="WP_021562152.1">
    <property type="nucleotide sequence ID" value="NZ_AP024123.1"/>
</dbReference>
<gene>
    <name evidence="1" type="ORF">GP954_03050</name>
</gene>
<sequence length="52" mass="5761">MEFKDLPPDTQKIAAETLKSLILDGGTEKVEPAKKLAQEIREAFIALYQSSP</sequence>
<reference evidence="1 2" key="1">
    <citation type="submission" date="2019-12" db="EMBL/GenBank/DDBJ databases">
        <title>Enteriobacteria Tanzani isolates_8377-8380.</title>
        <authorList>
            <person name="Subbiah M."/>
            <person name="Call D."/>
        </authorList>
    </citation>
    <scope>NUCLEOTIDE SEQUENCE [LARGE SCALE GENOMIC DNA]</scope>
    <source>
        <strain evidence="1 2">8378wC7</strain>
    </source>
</reference>